<dbReference type="KEGG" id="aagg:ETAA8_19450"/>
<keyword evidence="8" id="KW-0963">Cytoplasm</keyword>
<evidence type="ECO:0000313" key="13">
    <source>
        <dbReference type="Proteomes" id="UP000315017"/>
    </source>
</evidence>
<evidence type="ECO:0000256" key="6">
    <source>
        <dbReference type="ARBA" id="ARBA00023146"/>
    </source>
</evidence>
<dbReference type="SUPFAM" id="SSF50249">
    <property type="entry name" value="Nucleic acid-binding proteins"/>
    <property type="match status" value="1"/>
</dbReference>
<evidence type="ECO:0000259" key="11">
    <source>
        <dbReference type="PROSITE" id="PS50862"/>
    </source>
</evidence>
<dbReference type="PANTHER" id="PTHR42918">
    <property type="entry name" value="LYSYL-TRNA SYNTHETASE"/>
    <property type="match status" value="1"/>
</dbReference>
<comment type="subunit">
    <text evidence="8">Homodimer.</text>
</comment>
<comment type="similarity">
    <text evidence="1 8">Belongs to the class-II aminoacyl-tRNA synthetase family.</text>
</comment>
<evidence type="ECO:0000256" key="7">
    <source>
        <dbReference type="ARBA" id="ARBA00048573"/>
    </source>
</evidence>
<evidence type="ECO:0000256" key="4">
    <source>
        <dbReference type="ARBA" id="ARBA00022741"/>
    </source>
</evidence>
<gene>
    <name evidence="8 12" type="primary">lysS</name>
    <name evidence="12" type="ORF">ETAA8_19450</name>
</gene>
<dbReference type="Pfam" id="PF01336">
    <property type="entry name" value="tRNA_anti-codon"/>
    <property type="match status" value="1"/>
</dbReference>
<name>A0A517Y9J2_9BACT</name>
<protein>
    <recommendedName>
        <fullName evidence="8">Lysine--tRNA ligase</fullName>
        <ecNumber evidence="8">6.1.1.6</ecNumber>
    </recommendedName>
    <alternativeName>
        <fullName evidence="8">Lysyl-tRNA synthetase</fullName>
        <shortName evidence="8">LysRS</shortName>
    </alternativeName>
</protein>
<dbReference type="CDD" id="cd04322">
    <property type="entry name" value="LysRS_N"/>
    <property type="match status" value="1"/>
</dbReference>
<dbReference type="NCBIfam" id="NF001756">
    <property type="entry name" value="PRK00484.1"/>
    <property type="match status" value="1"/>
</dbReference>
<dbReference type="InterPro" id="IPR004365">
    <property type="entry name" value="NA-bd_OB_tRNA"/>
</dbReference>
<dbReference type="Pfam" id="PF00152">
    <property type="entry name" value="tRNA-synt_2"/>
    <property type="match status" value="1"/>
</dbReference>
<dbReference type="HAMAP" id="MF_00252">
    <property type="entry name" value="Lys_tRNA_synth_class2"/>
    <property type="match status" value="1"/>
</dbReference>
<keyword evidence="2 8" id="KW-0436">Ligase</keyword>
<dbReference type="SUPFAM" id="SSF55681">
    <property type="entry name" value="Class II aaRS and biotin synthetases"/>
    <property type="match status" value="1"/>
</dbReference>
<evidence type="ECO:0000256" key="8">
    <source>
        <dbReference type="HAMAP-Rule" id="MF_00252"/>
    </source>
</evidence>
<dbReference type="InterPro" id="IPR004364">
    <property type="entry name" value="Aa-tRNA-synt_II"/>
</dbReference>
<evidence type="ECO:0000256" key="5">
    <source>
        <dbReference type="ARBA" id="ARBA00022840"/>
    </source>
</evidence>
<evidence type="ECO:0000313" key="12">
    <source>
        <dbReference type="EMBL" id="QDU26861.1"/>
    </source>
</evidence>
<accession>A0A517Y9J2</accession>
<dbReference type="InterPro" id="IPR012340">
    <property type="entry name" value="NA-bd_OB-fold"/>
</dbReference>
<feature type="domain" description="Aminoacyl-transfer RNA synthetases class-II family profile" evidence="11">
    <location>
        <begin position="268"/>
        <end position="578"/>
    </location>
</feature>
<evidence type="ECO:0000256" key="9">
    <source>
        <dbReference type="RuleBase" id="RU000336"/>
    </source>
</evidence>
<dbReference type="GO" id="GO:0000287">
    <property type="term" value="F:magnesium ion binding"/>
    <property type="evidence" value="ECO:0007669"/>
    <property type="project" value="UniProtKB-UniRule"/>
</dbReference>
<dbReference type="PROSITE" id="PS50862">
    <property type="entry name" value="AA_TRNA_LIGASE_II"/>
    <property type="match status" value="1"/>
</dbReference>
<feature type="binding site" evidence="8">
    <location>
        <position position="491"/>
    </location>
    <ligand>
        <name>Mg(2+)</name>
        <dbReference type="ChEBI" id="CHEBI:18420"/>
        <label>1</label>
    </ligand>
</feature>
<keyword evidence="8" id="KW-0648">Protein biosynthesis</keyword>
<proteinExistence type="inferred from homology"/>
<dbReference type="PRINTS" id="PR00982">
    <property type="entry name" value="TRNASYNTHLYS"/>
</dbReference>
<dbReference type="CDD" id="cd00775">
    <property type="entry name" value="LysRS_core"/>
    <property type="match status" value="1"/>
</dbReference>
<dbReference type="GO" id="GO:0005524">
    <property type="term" value="F:ATP binding"/>
    <property type="evidence" value="ECO:0007669"/>
    <property type="project" value="UniProtKB-UniRule"/>
</dbReference>
<organism evidence="12 13">
    <name type="scientific">Anatilimnocola aggregata</name>
    <dbReference type="NCBI Taxonomy" id="2528021"/>
    <lineage>
        <taxon>Bacteria</taxon>
        <taxon>Pseudomonadati</taxon>
        <taxon>Planctomycetota</taxon>
        <taxon>Planctomycetia</taxon>
        <taxon>Pirellulales</taxon>
        <taxon>Pirellulaceae</taxon>
        <taxon>Anatilimnocola</taxon>
    </lineage>
</organism>
<dbReference type="Gene3D" id="2.40.50.140">
    <property type="entry name" value="Nucleic acid-binding proteins"/>
    <property type="match status" value="1"/>
</dbReference>
<dbReference type="PANTHER" id="PTHR42918:SF15">
    <property type="entry name" value="LYSINE--TRNA LIGASE, CHLOROPLASTIC_MITOCHONDRIAL"/>
    <property type="match status" value="1"/>
</dbReference>
<dbReference type="Proteomes" id="UP000315017">
    <property type="component" value="Chromosome"/>
</dbReference>
<evidence type="ECO:0000256" key="3">
    <source>
        <dbReference type="ARBA" id="ARBA00022723"/>
    </source>
</evidence>
<comment type="catalytic activity">
    <reaction evidence="7 8 9">
        <text>tRNA(Lys) + L-lysine + ATP = L-lysyl-tRNA(Lys) + AMP + diphosphate</text>
        <dbReference type="Rhea" id="RHEA:20792"/>
        <dbReference type="Rhea" id="RHEA-COMP:9696"/>
        <dbReference type="Rhea" id="RHEA-COMP:9697"/>
        <dbReference type="ChEBI" id="CHEBI:30616"/>
        <dbReference type="ChEBI" id="CHEBI:32551"/>
        <dbReference type="ChEBI" id="CHEBI:33019"/>
        <dbReference type="ChEBI" id="CHEBI:78442"/>
        <dbReference type="ChEBI" id="CHEBI:78529"/>
        <dbReference type="ChEBI" id="CHEBI:456215"/>
        <dbReference type="EC" id="6.1.1.6"/>
    </reaction>
</comment>
<dbReference type="EMBL" id="CP036274">
    <property type="protein sequence ID" value="QDU26861.1"/>
    <property type="molecule type" value="Genomic_DNA"/>
</dbReference>
<sequence>MQDDDSAWSMRTQVIGVDRTQAAPKIANLFKYFPVFLFSPHNLLLPCSAPMTAPEPSAQPTQPTPESEGVHEAARRDKMRKLIEMGVDPWGQRFDDRLLIGDIRARTGEIVFRKETGETIVPPSREAQPDLDFRKWLSEQGKGDLEGPKVRAAGRIVLHRDKGKLRFIDIQDWSGRLQLLVGQAQVGEESWKLAECCDLGDLVGVDGEFKYTKLGEPTIFAEKLHFLAKSVLPPPDKHAGLADPELRHRMRYLDLAYTEGVLPRFLSRTKVVASIRRTLNEQGYCEIEGPTLHTIAGGAAARPFITHHNTLDMQLYLRIALELHLKRLLVGGMERVYELGRVYRNEGISPKHNPEFTMLEVYQAYGNYETMMDLTENILCDAIRVLDGNFVRPWGDKQIDFTPPFQRKTYDELFREHTGIDPQDATSVKALAERIGFETAGKHPDVIKSEVFEEKVEDALVGPIFVTDYPASICPLTKRKTSNPAVAERFELFVHGMEVANAYTELNDPDLQEQLFRTQLAGQAADDSMAKMDTDFVRALKHAMPPAGGLGIGIDRLIMLLTNTQTIRDVILFPVLRPE</sequence>
<feature type="binding site" evidence="8">
    <location>
        <position position="498"/>
    </location>
    <ligand>
        <name>Mg(2+)</name>
        <dbReference type="ChEBI" id="CHEBI:18420"/>
        <label>1</label>
    </ligand>
</feature>
<keyword evidence="5 8" id="KW-0067">ATP-binding</keyword>
<keyword evidence="4 8" id="KW-0547">Nucleotide-binding</keyword>
<dbReference type="InterPro" id="IPR045864">
    <property type="entry name" value="aa-tRNA-synth_II/BPL/LPL"/>
</dbReference>
<dbReference type="InterPro" id="IPR006195">
    <property type="entry name" value="aa-tRNA-synth_II"/>
</dbReference>
<evidence type="ECO:0000256" key="1">
    <source>
        <dbReference type="ARBA" id="ARBA00008226"/>
    </source>
</evidence>
<feature type="binding site" evidence="8">
    <location>
        <position position="498"/>
    </location>
    <ligand>
        <name>Mg(2+)</name>
        <dbReference type="ChEBI" id="CHEBI:18420"/>
        <label>2</label>
    </ligand>
</feature>
<keyword evidence="6 8" id="KW-0030">Aminoacyl-tRNA synthetase</keyword>
<dbReference type="GO" id="GO:0000049">
    <property type="term" value="F:tRNA binding"/>
    <property type="evidence" value="ECO:0007669"/>
    <property type="project" value="TreeGrafter"/>
</dbReference>
<feature type="region of interest" description="Disordered" evidence="10">
    <location>
        <begin position="52"/>
        <end position="73"/>
    </location>
</feature>
<comment type="cofactor">
    <cofactor evidence="8 9">
        <name>Mg(2+)</name>
        <dbReference type="ChEBI" id="CHEBI:18420"/>
    </cofactor>
    <text evidence="8 9">Binds 3 Mg(2+) ions per subunit.</text>
</comment>
<dbReference type="EC" id="6.1.1.6" evidence="8"/>
<dbReference type="InterPro" id="IPR018149">
    <property type="entry name" value="Lys-tRNA-synth_II_C"/>
</dbReference>
<dbReference type="GO" id="GO:0006430">
    <property type="term" value="P:lysyl-tRNA aminoacylation"/>
    <property type="evidence" value="ECO:0007669"/>
    <property type="project" value="UniProtKB-UniRule"/>
</dbReference>
<keyword evidence="3 8" id="KW-0479">Metal-binding</keyword>
<keyword evidence="8 9" id="KW-0460">Magnesium</keyword>
<evidence type="ECO:0000256" key="2">
    <source>
        <dbReference type="ARBA" id="ARBA00022598"/>
    </source>
</evidence>
<keyword evidence="13" id="KW-1185">Reference proteome</keyword>
<dbReference type="GO" id="GO:0004824">
    <property type="term" value="F:lysine-tRNA ligase activity"/>
    <property type="evidence" value="ECO:0007669"/>
    <property type="project" value="UniProtKB-UniRule"/>
</dbReference>
<dbReference type="InterPro" id="IPR002313">
    <property type="entry name" value="Lys-tRNA-ligase_II"/>
</dbReference>
<dbReference type="AlphaFoldDB" id="A0A517Y9J2"/>
<comment type="subcellular location">
    <subcellularLocation>
        <location evidence="8">Cytoplasm</location>
    </subcellularLocation>
</comment>
<dbReference type="Gene3D" id="3.30.930.10">
    <property type="entry name" value="Bira Bifunctional Protein, Domain 2"/>
    <property type="match status" value="1"/>
</dbReference>
<dbReference type="InterPro" id="IPR044136">
    <property type="entry name" value="Lys-tRNA-ligase_II_N"/>
</dbReference>
<evidence type="ECO:0000256" key="10">
    <source>
        <dbReference type="SAM" id="MobiDB-lite"/>
    </source>
</evidence>
<dbReference type="NCBIfam" id="TIGR00499">
    <property type="entry name" value="lysS_bact"/>
    <property type="match status" value="1"/>
</dbReference>
<dbReference type="GO" id="GO:0005829">
    <property type="term" value="C:cytosol"/>
    <property type="evidence" value="ECO:0007669"/>
    <property type="project" value="TreeGrafter"/>
</dbReference>
<reference evidence="12 13" key="1">
    <citation type="submission" date="2019-02" db="EMBL/GenBank/DDBJ databases">
        <title>Deep-cultivation of Planctomycetes and their phenomic and genomic characterization uncovers novel biology.</title>
        <authorList>
            <person name="Wiegand S."/>
            <person name="Jogler M."/>
            <person name="Boedeker C."/>
            <person name="Pinto D."/>
            <person name="Vollmers J."/>
            <person name="Rivas-Marin E."/>
            <person name="Kohn T."/>
            <person name="Peeters S.H."/>
            <person name="Heuer A."/>
            <person name="Rast P."/>
            <person name="Oberbeckmann S."/>
            <person name="Bunk B."/>
            <person name="Jeske O."/>
            <person name="Meyerdierks A."/>
            <person name="Storesund J.E."/>
            <person name="Kallscheuer N."/>
            <person name="Luecker S."/>
            <person name="Lage O.M."/>
            <person name="Pohl T."/>
            <person name="Merkel B.J."/>
            <person name="Hornburger P."/>
            <person name="Mueller R.-W."/>
            <person name="Bruemmer F."/>
            <person name="Labrenz M."/>
            <person name="Spormann A.M."/>
            <person name="Op den Camp H."/>
            <person name="Overmann J."/>
            <person name="Amann R."/>
            <person name="Jetten M.S.M."/>
            <person name="Mascher T."/>
            <person name="Medema M.H."/>
            <person name="Devos D.P."/>
            <person name="Kaster A.-K."/>
            <person name="Ovreas L."/>
            <person name="Rohde M."/>
            <person name="Galperin M.Y."/>
            <person name="Jogler C."/>
        </authorList>
    </citation>
    <scope>NUCLEOTIDE SEQUENCE [LARGE SCALE GENOMIC DNA]</scope>
    <source>
        <strain evidence="12 13">ETA_A8</strain>
    </source>
</reference>